<evidence type="ECO:0000256" key="3">
    <source>
        <dbReference type="ARBA" id="ARBA00022692"/>
    </source>
</evidence>
<feature type="transmembrane region" description="Helical" evidence="6">
    <location>
        <begin position="268"/>
        <end position="285"/>
    </location>
</feature>
<keyword evidence="2" id="KW-1003">Cell membrane</keyword>
<sequence>MLNKIKGLILENKNPGQTVAKNTFWLFSGQIFGRLIRVTVVIYAARILGPASWGAFSYAMGLAAFMLIFSDIGVSAIVTKEASRNPNLGKKYFSTALAIKLVLLVAGMTLLIFAAPYLTKIPEAKPLIPIIAFVLLFDSLRNFGFTISRSQEKMQIEGLNEIATNFFISILGFAALFLYQTSKALTVSYAVAVTLGFLLIALQLKNYFKDIFNYFDKTLLWPLLKTAWPFALASSLGAIMINTDMIIIGWFQNAAEVGFYSAAQRPVQLLYVLPALFAVSLFPNLSRMAKENKEGFKIFLKNALKISVAAALPIAIIGILFGDIIINLLFGKEYQNAVLPFQILITTVLIIFPSAIITNASLAADQQKNFIVFSALGAFGNIILDLVLIPNYGIAGCAIATVFTQLIANSFIWWKLEKIIIPR</sequence>
<feature type="transmembrane region" description="Helical" evidence="6">
    <location>
        <begin position="162"/>
        <end position="181"/>
    </location>
</feature>
<organism evidence="7 8">
    <name type="scientific">Candidatus Harrisonbacteria bacterium RIFCSPHIGHO2_02_FULL_42_16</name>
    <dbReference type="NCBI Taxonomy" id="1798404"/>
    <lineage>
        <taxon>Bacteria</taxon>
        <taxon>Candidatus Harrisoniibacteriota</taxon>
    </lineage>
</organism>
<feature type="transmembrane region" description="Helical" evidence="6">
    <location>
        <begin position="337"/>
        <end position="358"/>
    </location>
</feature>
<evidence type="ECO:0000256" key="2">
    <source>
        <dbReference type="ARBA" id="ARBA00022475"/>
    </source>
</evidence>
<comment type="subcellular location">
    <subcellularLocation>
        <location evidence="1">Cell membrane</location>
        <topology evidence="1">Multi-pass membrane protein</topology>
    </subcellularLocation>
</comment>
<feature type="transmembrane region" description="Helical" evidence="6">
    <location>
        <begin position="187"/>
        <end position="208"/>
    </location>
</feature>
<dbReference type="CDD" id="cd13128">
    <property type="entry name" value="MATE_Wzx_like"/>
    <property type="match status" value="1"/>
</dbReference>
<reference evidence="7 8" key="1">
    <citation type="journal article" date="2016" name="Nat. Commun.">
        <title>Thousands of microbial genomes shed light on interconnected biogeochemical processes in an aquifer system.</title>
        <authorList>
            <person name="Anantharaman K."/>
            <person name="Brown C.T."/>
            <person name="Hug L.A."/>
            <person name="Sharon I."/>
            <person name="Castelle C.J."/>
            <person name="Probst A.J."/>
            <person name="Thomas B.C."/>
            <person name="Singh A."/>
            <person name="Wilkins M.J."/>
            <person name="Karaoz U."/>
            <person name="Brodie E.L."/>
            <person name="Williams K.H."/>
            <person name="Hubbard S.S."/>
            <person name="Banfield J.F."/>
        </authorList>
    </citation>
    <scope>NUCLEOTIDE SEQUENCE [LARGE SCALE GENOMIC DNA]</scope>
</reference>
<evidence type="ECO:0000256" key="4">
    <source>
        <dbReference type="ARBA" id="ARBA00022989"/>
    </source>
</evidence>
<feature type="transmembrane region" description="Helical" evidence="6">
    <location>
        <begin position="55"/>
        <end position="78"/>
    </location>
</feature>
<protein>
    <submittedName>
        <fullName evidence="7">Uncharacterized protein</fullName>
    </submittedName>
</protein>
<feature type="transmembrane region" description="Helical" evidence="6">
    <location>
        <begin position="31"/>
        <end position="49"/>
    </location>
</feature>
<feature type="transmembrane region" description="Helical" evidence="6">
    <location>
        <begin position="393"/>
        <end position="414"/>
    </location>
</feature>
<dbReference type="InterPro" id="IPR002797">
    <property type="entry name" value="Polysacc_synth"/>
</dbReference>
<feature type="transmembrane region" description="Helical" evidence="6">
    <location>
        <begin position="98"/>
        <end position="118"/>
    </location>
</feature>
<name>A0A1G1ZHC2_9BACT</name>
<evidence type="ECO:0000313" key="8">
    <source>
        <dbReference type="Proteomes" id="UP000177960"/>
    </source>
</evidence>
<gene>
    <name evidence="7" type="ORF">A3B92_01940</name>
</gene>
<comment type="caution">
    <text evidence="7">The sequence shown here is derived from an EMBL/GenBank/DDBJ whole genome shotgun (WGS) entry which is preliminary data.</text>
</comment>
<evidence type="ECO:0000256" key="6">
    <source>
        <dbReference type="SAM" id="Phobius"/>
    </source>
</evidence>
<proteinExistence type="predicted"/>
<dbReference type="PANTHER" id="PTHR30250:SF11">
    <property type="entry name" value="O-ANTIGEN TRANSPORTER-RELATED"/>
    <property type="match status" value="1"/>
</dbReference>
<dbReference type="EMBL" id="MHJG01000023">
    <property type="protein sequence ID" value="OGY63350.1"/>
    <property type="molecule type" value="Genomic_DNA"/>
</dbReference>
<keyword evidence="4 6" id="KW-1133">Transmembrane helix</keyword>
<evidence type="ECO:0000256" key="1">
    <source>
        <dbReference type="ARBA" id="ARBA00004651"/>
    </source>
</evidence>
<keyword evidence="3 6" id="KW-0812">Transmembrane</keyword>
<keyword evidence="5 6" id="KW-0472">Membrane</keyword>
<dbReference type="STRING" id="1798404.A3B92_01940"/>
<evidence type="ECO:0000256" key="5">
    <source>
        <dbReference type="ARBA" id="ARBA00023136"/>
    </source>
</evidence>
<dbReference type="GO" id="GO:0005886">
    <property type="term" value="C:plasma membrane"/>
    <property type="evidence" value="ECO:0007669"/>
    <property type="project" value="UniProtKB-SubCell"/>
</dbReference>
<feature type="transmembrane region" description="Helical" evidence="6">
    <location>
        <begin position="228"/>
        <end position="248"/>
    </location>
</feature>
<dbReference type="PANTHER" id="PTHR30250">
    <property type="entry name" value="PST FAMILY PREDICTED COLANIC ACID TRANSPORTER"/>
    <property type="match status" value="1"/>
</dbReference>
<feature type="transmembrane region" description="Helical" evidence="6">
    <location>
        <begin position="306"/>
        <end position="331"/>
    </location>
</feature>
<dbReference type="Proteomes" id="UP000177960">
    <property type="component" value="Unassembled WGS sequence"/>
</dbReference>
<feature type="transmembrane region" description="Helical" evidence="6">
    <location>
        <begin position="124"/>
        <end position="141"/>
    </location>
</feature>
<feature type="transmembrane region" description="Helical" evidence="6">
    <location>
        <begin position="370"/>
        <end position="387"/>
    </location>
</feature>
<dbReference type="AlphaFoldDB" id="A0A1G1ZHC2"/>
<dbReference type="Pfam" id="PF01943">
    <property type="entry name" value="Polysacc_synt"/>
    <property type="match status" value="1"/>
</dbReference>
<accession>A0A1G1ZHC2</accession>
<dbReference type="InterPro" id="IPR050833">
    <property type="entry name" value="Poly_Biosynth_Transport"/>
</dbReference>
<evidence type="ECO:0000313" key="7">
    <source>
        <dbReference type="EMBL" id="OGY63350.1"/>
    </source>
</evidence>